<evidence type="ECO:0000313" key="2">
    <source>
        <dbReference type="EMBL" id="OJA18195.1"/>
    </source>
</evidence>
<reference evidence="2 3" key="1">
    <citation type="submission" date="2016-03" db="EMBL/GenBank/DDBJ databases">
        <title>Comparative genomics of the ectomycorrhizal sister species Rhizopogon vinicolor and Rhizopogon vesiculosus (Basidiomycota: Boletales) reveals a divergence of the mating type B locus.</title>
        <authorList>
            <person name="Mujic A.B."/>
            <person name="Kuo A."/>
            <person name="Tritt A."/>
            <person name="Lipzen A."/>
            <person name="Chen C."/>
            <person name="Johnson J."/>
            <person name="Sharma A."/>
            <person name="Barry K."/>
            <person name="Grigoriev I.V."/>
            <person name="Spatafora J.W."/>
        </authorList>
    </citation>
    <scope>NUCLEOTIDE SEQUENCE [LARGE SCALE GENOMIC DNA]</scope>
    <source>
        <strain evidence="2 3">AM-OR11-056</strain>
    </source>
</reference>
<keyword evidence="3" id="KW-1185">Reference proteome</keyword>
<protein>
    <submittedName>
        <fullName evidence="2">Uncharacterized protein</fullName>
    </submittedName>
</protein>
<evidence type="ECO:0000256" key="1">
    <source>
        <dbReference type="SAM" id="MobiDB-lite"/>
    </source>
</evidence>
<proteinExistence type="predicted"/>
<accession>A0A1J8QE17</accession>
<gene>
    <name evidence="2" type="ORF">AZE42_07257</name>
</gene>
<dbReference type="EMBL" id="LVVM01001587">
    <property type="protein sequence ID" value="OJA18195.1"/>
    <property type="molecule type" value="Genomic_DNA"/>
</dbReference>
<feature type="region of interest" description="Disordered" evidence="1">
    <location>
        <begin position="1"/>
        <end position="25"/>
    </location>
</feature>
<name>A0A1J8QE17_9AGAM</name>
<feature type="compositionally biased region" description="Polar residues" evidence="1">
    <location>
        <begin position="15"/>
        <end position="24"/>
    </location>
</feature>
<dbReference type="Proteomes" id="UP000183567">
    <property type="component" value="Unassembled WGS sequence"/>
</dbReference>
<sequence>MDKDRHPTSHRLGPTSMSHASGTQGPIEFRVVVETKQIIDTDGLDGQVRYSNIYQTLAYASQTLQASSGRSPYLR</sequence>
<comment type="caution">
    <text evidence="2">The sequence shown here is derived from an EMBL/GenBank/DDBJ whole genome shotgun (WGS) entry which is preliminary data.</text>
</comment>
<organism evidence="2 3">
    <name type="scientific">Rhizopogon vesiculosus</name>
    <dbReference type="NCBI Taxonomy" id="180088"/>
    <lineage>
        <taxon>Eukaryota</taxon>
        <taxon>Fungi</taxon>
        <taxon>Dikarya</taxon>
        <taxon>Basidiomycota</taxon>
        <taxon>Agaricomycotina</taxon>
        <taxon>Agaricomycetes</taxon>
        <taxon>Agaricomycetidae</taxon>
        <taxon>Boletales</taxon>
        <taxon>Suillineae</taxon>
        <taxon>Rhizopogonaceae</taxon>
        <taxon>Rhizopogon</taxon>
    </lineage>
</organism>
<dbReference type="AlphaFoldDB" id="A0A1J8QE17"/>
<evidence type="ECO:0000313" key="3">
    <source>
        <dbReference type="Proteomes" id="UP000183567"/>
    </source>
</evidence>